<gene>
    <name evidence="1" type="ORF">DYB28_015431</name>
</gene>
<feature type="non-terminal residue" evidence="1">
    <location>
        <position position="1"/>
    </location>
</feature>
<dbReference type="GO" id="GO:0006898">
    <property type="term" value="P:receptor-mediated endocytosis"/>
    <property type="evidence" value="ECO:0007669"/>
    <property type="project" value="TreeGrafter"/>
</dbReference>
<evidence type="ECO:0000313" key="1">
    <source>
        <dbReference type="EMBL" id="RLO02906.1"/>
    </source>
</evidence>
<reference evidence="1 2" key="1">
    <citation type="journal article" date="2018" name="J. Invertebr. Pathol.">
        <title>New genotyping method for the causative agent of crayfish plague (Aphanomyces astaci) based on whole genome data.</title>
        <authorList>
            <person name="Minardi D."/>
            <person name="Studholme D.J."/>
            <person name="van der Giezen M."/>
            <person name="Pretto T."/>
            <person name="Oidtmann B."/>
        </authorList>
    </citation>
    <scope>NUCLEOTIDE SEQUENCE [LARGE SCALE GENOMIC DNA]</scope>
    <source>
        <strain evidence="1 2">KB13</strain>
    </source>
</reference>
<proteinExistence type="predicted"/>
<accession>A0A9X8H6X7</accession>
<organism evidence="1 2">
    <name type="scientific">Aphanomyces astaci</name>
    <name type="common">Crayfish plague agent</name>
    <dbReference type="NCBI Taxonomy" id="112090"/>
    <lineage>
        <taxon>Eukaryota</taxon>
        <taxon>Sar</taxon>
        <taxon>Stramenopiles</taxon>
        <taxon>Oomycota</taxon>
        <taxon>Saprolegniomycetes</taxon>
        <taxon>Saprolegniales</taxon>
        <taxon>Verrucalvaceae</taxon>
        <taxon>Aphanomyces</taxon>
    </lineage>
</organism>
<dbReference type="PANTHER" id="PTHR36983:SF2">
    <property type="entry name" value="DNAJ HOMOLOG SUBFAMILY C MEMBER 13"/>
    <property type="match status" value="1"/>
</dbReference>
<dbReference type="InterPro" id="IPR044978">
    <property type="entry name" value="GRV2/DNAJC13"/>
</dbReference>
<evidence type="ECO:0000313" key="2">
    <source>
        <dbReference type="Proteomes" id="UP000275652"/>
    </source>
</evidence>
<sequence length="317" mass="36155">MFASASRVSFYEHAVVLGLTHRRQVITHPTSTSAVNQTSALTGLLPEALVRMLDMDGARSFTDVFTFRKWDHRVLWTPAMRDHLYDMLQEHLAPFVCRLHQDSTAVFEYSPMPPVIYTQLQDDIYVYNMHLSRLFADDEGGEGRQDPTTEIFRASKHPENDECYEEEEGEDDASVIEQDMMNPRSSGAVGRVIDEIEDPLAFMRAVHTTWRHEIAVAEGRMAKDTARHLLQIDPSEVIHEQTNDGAFLRSRYRAVCLGESVDISQLNEAFIVLSCVSDSTCELDKLPHKTLSLLLRTQLLFYDTFPSAFQSIPYDAY</sequence>
<dbReference type="Proteomes" id="UP000275652">
    <property type="component" value="Unassembled WGS sequence"/>
</dbReference>
<dbReference type="GO" id="GO:0010008">
    <property type="term" value="C:endosome membrane"/>
    <property type="evidence" value="ECO:0007669"/>
    <property type="project" value="TreeGrafter"/>
</dbReference>
<comment type="caution">
    <text evidence="1">The sequence shown here is derived from an EMBL/GenBank/DDBJ whole genome shotgun (WGS) entry which is preliminary data.</text>
</comment>
<dbReference type="PANTHER" id="PTHR36983">
    <property type="entry name" value="DNAJ HOMOLOG SUBFAMILY C MEMBER 13"/>
    <property type="match status" value="1"/>
</dbReference>
<dbReference type="EMBL" id="QUTI01032355">
    <property type="protein sequence ID" value="RLO02906.1"/>
    <property type="molecule type" value="Genomic_DNA"/>
</dbReference>
<dbReference type="GO" id="GO:0007032">
    <property type="term" value="P:endosome organization"/>
    <property type="evidence" value="ECO:0007669"/>
    <property type="project" value="InterPro"/>
</dbReference>
<dbReference type="AlphaFoldDB" id="A0A9X8H6X7"/>
<dbReference type="GO" id="GO:2000641">
    <property type="term" value="P:regulation of early endosome to late endosome transport"/>
    <property type="evidence" value="ECO:0007669"/>
    <property type="project" value="InterPro"/>
</dbReference>
<protein>
    <submittedName>
        <fullName evidence="1">Uncharacterized protein</fullName>
    </submittedName>
</protein>
<name>A0A9X8H6X7_APHAT</name>